<comment type="caution">
    <text evidence="8">The sequence shown here is derived from an EMBL/GenBank/DDBJ whole genome shotgun (WGS) entry which is preliminary data.</text>
</comment>
<dbReference type="InterPro" id="IPR000620">
    <property type="entry name" value="EamA_dom"/>
</dbReference>
<gene>
    <name evidence="8" type="ORF">JJB09_18220</name>
</gene>
<dbReference type="InterPro" id="IPR050638">
    <property type="entry name" value="AA-Vitamin_Transporters"/>
</dbReference>
<dbReference type="GO" id="GO:0016020">
    <property type="term" value="C:membrane"/>
    <property type="evidence" value="ECO:0007669"/>
    <property type="project" value="UniProtKB-SubCell"/>
</dbReference>
<accession>A0A936YVD1</accession>
<feature type="transmembrane region" description="Helical" evidence="6">
    <location>
        <begin position="254"/>
        <end position="271"/>
    </location>
</feature>
<evidence type="ECO:0000256" key="6">
    <source>
        <dbReference type="SAM" id="Phobius"/>
    </source>
</evidence>
<feature type="transmembrane region" description="Helical" evidence="6">
    <location>
        <begin position="194"/>
        <end position="217"/>
    </location>
</feature>
<organism evidence="8 9">
    <name type="scientific">Rhizobium setariae</name>
    <dbReference type="NCBI Taxonomy" id="2801340"/>
    <lineage>
        <taxon>Bacteria</taxon>
        <taxon>Pseudomonadati</taxon>
        <taxon>Pseudomonadota</taxon>
        <taxon>Alphaproteobacteria</taxon>
        <taxon>Hyphomicrobiales</taxon>
        <taxon>Rhizobiaceae</taxon>
        <taxon>Rhizobium/Agrobacterium group</taxon>
        <taxon>Rhizobium</taxon>
    </lineage>
</organism>
<evidence type="ECO:0000256" key="3">
    <source>
        <dbReference type="ARBA" id="ARBA00022692"/>
    </source>
</evidence>
<keyword evidence="9" id="KW-1185">Reference proteome</keyword>
<evidence type="ECO:0000313" key="8">
    <source>
        <dbReference type="EMBL" id="MBL0373962.1"/>
    </source>
</evidence>
<feature type="transmembrane region" description="Helical" evidence="6">
    <location>
        <begin position="74"/>
        <end position="94"/>
    </location>
</feature>
<dbReference type="AlphaFoldDB" id="A0A936YVD1"/>
<feature type="domain" description="EamA" evidence="7">
    <location>
        <begin position="2"/>
        <end position="119"/>
    </location>
</feature>
<keyword evidence="3 6" id="KW-0812">Transmembrane</keyword>
<dbReference type="PANTHER" id="PTHR32322">
    <property type="entry name" value="INNER MEMBRANE TRANSPORTER"/>
    <property type="match status" value="1"/>
</dbReference>
<protein>
    <submittedName>
        <fullName evidence="8">EamA family transporter</fullName>
    </submittedName>
</protein>
<dbReference type="EMBL" id="JAEQNC010000010">
    <property type="protein sequence ID" value="MBL0373962.1"/>
    <property type="molecule type" value="Genomic_DNA"/>
</dbReference>
<feature type="transmembrane region" description="Helical" evidence="6">
    <location>
        <begin position="133"/>
        <end position="151"/>
    </location>
</feature>
<feature type="transmembrane region" description="Helical" evidence="6">
    <location>
        <begin position="163"/>
        <end position="182"/>
    </location>
</feature>
<feature type="transmembrane region" description="Helical" evidence="6">
    <location>
        <begin position="229"/>
        <end position="248"/>
    </location>
</feature>
<keyword evidence="4 6" id="KW-1133">Transmembrane helix</keyword>
<dbReference type="Proteomes" id="UP000633219">
    <property type="component" value="Unassembled WGS sequence"/>
</dbReference>
<dbReference type="InterPro" id="IPR037185">
    <property type="entry name" value="EmrE-like"/>
</dbReference>
<keyword evidence="5 6" id="KW-0472">Membrane</keyword>
<dbReference type="PANTHER" id="PTHR32322:SF2">
    <property type="entry name" value="EAMA DOMAIN-CONTAINING PROTEIN"/>
    <property type="match status" value="1"/>
</dbReference>
<evidence type="ECO:0000256" key="5">
    <source>
        <dbReference type="ARBA" id="ARBA00023136"/>
    </source>
</evidence>
<feature type="domain" description="EamA" evidence="7">
    <location>
        <begin position="133"/>
        <end position="270"/>
    </location>
</feature>
<proteinExistence type="inferred from homology"/>
<comment type="subcellular location">
    <subcellularLocation>
        <location evidence="1">Membrane</location>
        <topology evidence="1">Multi-pass membrane protein</topology>
    </subcellularLocation>
</comment>
<comment type="similarity">
    <text evidence="2">Belongs to the EamA transporter family.</text>
</comment>
<dbReference type="Pfam" id="PF00892">
    <property type="entry name" value="EamA"/>
    <property type="match status" value="2"/>
</dbReference>
<evidence type="ECO:0000256" key="2">
    <source>
        <dbReference type="ARBA" id="ARBA00007362"/>
    </source>
</evidence>
<name>A0A936YVD1_9HYPH</name>
<evidence type="ECO:0000313" key="9">
    <source>
        <dbReference type="Proteomes" id="UP000633219"/>
    </source>
</evidence>
<feature type="transmembrane region" description="Helical" evidence="6">
    <location>
        <begin position="101"/>
        <end position="121"/>
    </location>
</feature>
<evidence type="ECO:0000256" key="1">
    <source>
        <dbReference type="ARBA" id="ARBA00004141"/>
    </source>
</evidence>
<sequence length="283" mass="30175">MTWAAVKFGLEEMPPLFLAAMRYLTTTIVLFVVLKRGRGFWVRGQTLRLFTSAILINVGTYGLMFWGMQSVPSGLSAVVNLALIPIMLFSLAAFTGEERLTWTHALALILGCIGLVGLFWTRLHEQGSSSGNGLAAIVVGTTSYCVGSVVARPLTRTMKPLELTLIQAAIGGPTLLILSVIAEPIDLATLSAIFSIKGAASIAFLSLLGTVVAYTIYLILLREWGTARAGLYAFVSPVVALGLGAWLFDESIGPIELAGGLMMAVAAAIAFRRRPEPQRSSAV</sequence>
<feature type="transmembrane region" description="Helical" evidence="6">
    <location>
        <begin position="16"/>
        <end position="34"/>
    </location>
</feature>
<dbReference type="SUPFAM" id="SSF103481">
    <property type="entry name" value="Multidrug resistance efflux transporter EmrE"/>
    <property type="match status" value="2"/>
</dbReference>
<evidence type="ECO:0000256" key="4">
    <source>
        <dbReference type="ARBA" id="ARBA00022989"/>
    </source>
</evidence>
<feature type="transmembrane region" description="Helical" evidence="6">
    <location>
        <begin position="46"/>
        <end position="68"/>
    </location>
</feature>
<reference evidence="8" key="1">
    <citation type="submission" date="2021-01" db="EMBL/GenBank/DDBJ databases">
        <title>Rhizobium sp. strain KVB221 16S ribosomal RNA gene Genome sequencing and assembly.</title>
        <authorList>
            <person name="Kang M."/>
        </authorList>
    </citation>
    <scope>NUCLEOTIDE SEQUENCE</scope>
    <source>
        <strain evidence="8">KVB221</strain>
    </source>
</reference>
<evidence type="ECO:0000259" key="7">
    <source>
        <dbReference type="Pfam" id="PF00892"/>
    </source>
</evidence>